<reference evidence="3" key="1">
    <citation type="journal article" date="2019" name="Int. J. Syst. Evol. Microbiol.">
        <title>The Global Catalogue of Microorganisms (GCM) 10K type strain sequencing project: providing services to taxonomists for standard genome sequencing and annotation.</title>
        <authorList>
            <consortium name="The Broad Institute Genomics Platform"/>
            <consortium name="The Broad Institute Genome Sequencing Center for Infectious Disease"/>
            <person name="Wu L."/>
            <person name="Ma J."/>
        </authorList>
    </citation>
    <scope>NUCLEOTIDE SEQUENCE [LARGE SCALE GENOMIC DNA]</scope>
    <source>
        <strain evidence="3">JCM 31486</strain>
    </source>
</reference>
<gene>
    <name evidence="2" type="ORF">ACFQ1S_00195</name>
</gene>
<comment type="caution">
    <text evidence="2">The sequence shown here is derived from an EMBL/GenBank/DDBJ whole genome shotgun (WGS) entry which is preliminary data.</text>
</comment>
<evidence type="ECO:0000313" key="2">
    <source>
        <dbReference type="EMBL" id="MFD1044123.1"/>
    </source>
</evidence>
<dbReference type="NCBIfam" id="NF033521">
    <property type="entry name" value="lasso_leader_L3"/>
    <property type="match status" value="1"/>
</dbReference>
<accession>A0ABW3M0N7</accession>
<dbReference type="Proteomes" id="UP001597045">
    <property type="component" value="Unassembled WGS sequence"/>
</dbReference>
<feature type="region of interest" description="Disordered" evidence="1">
    <location>
        <begin position="1"/>
        <end position="50"/>
    </location>
</feature>
<organism evidence="2 3">
    <name type="scientific">Kibdelosporangium lantanae</name>
    <dbReference type="NCBI Taxonomy" id="1497396"/>
    <lineage>
        <taxon>Bacteria</taxon>
        <taxon>Bacillati</taxon>
        <taxon>Actinomycetota</taxon>
        <taxon>Actinomycetes</taxon>
        <taxon>Pseudonocardiales</taxon>
        <taxon>Pseudonocardiaceae</taxon>
        <taxon>Kibdelosporangium</taxon>
    </lineage>
</organism>
<evidence type="ECO:0000313" key="3">
    <source>
        <dbReference type="Proteomes" id="UP001597045"/>
    </source>
</evidence>
<feature type="compositionally biased region" description="Basic and acidic residues" evidence="1">
    <location>
        <begin position="10"/>
        <end position="23"/>
    </location>
</feature>
<keyword evidence="3" id="KW-1185">Reference proteome</keyword>
<name>A0ABW3M0N7_9PSEU</name>
<evidence type="ECO:0000256" key="1">
    <source>
        <dbReference type="SAM" id="MobiDB-lite"/>
    </source>
</evidence>
<protein>
    <submittedName>
        <fullName evidence="2">Lasso RiPP family leader peptide-containing protein</fullName>
    </submittedName>
</protein>
<dbReference type="EMBL" id="JBHTIS010000004">
    <property type="protein sequence ID" value="MFD1044123.1"/>
    <property type="molecule type" value="Genomic_DNA"/>
</dbReference>
<sequence length="50" mass="5484">MNESGSLPRRQVDVKAVDYEPPKVFDLGSVRRVTSGDEPGASDENGWHTP</sequence>
<proteinExistence type="predicted"/>